<dbReference type="EMBL" id="JAUSRR010000003">
    <property type="protein sequence ID" value="MDP9922666.1"/>
    <property type="molecule type" value="Genomic_DNA"/>
</dbReference>
<sequence>MNNPSSPVKLQGGCACGDVRYECTAEPVVSLNCHCSVCQRYTGTAYSSVRIVPAAAFRFVRGELRYHTSTSNAGHAVSRGFCPNCGSQVLGRIAEKPEIALISAGTLDDASLYPPALDLFTSRAQPWVVLDDRLAKFDEGIPAGPPNT</sequence>
<dbReference type="AlphaFoldDB" id="A0AAW8DTW0"/>
<evidence type="ECO:0000256" key="2">
    <source>
        <dbReference type="ARBA" id="ARBA00022723"/>
    </source>
</evidence>
<comment type="similarity">
    <text evidence="1">Belongs to the Gfa family.</text>
</comment>
<evidence type="ECO:0000256" key="4">
    <source>
        <dbReference type="ARBA" id="ARBA00023239"/>
    </source>
</evidence>
<evidence type="ECO:0000256" key="1">
    <source>
        <dbReference type="ARBA" id="ARBA00005495"/>
    </source>
</evidence>
<dbReference type="Proteomes" id="UP001244295">
    <property type="component" value="Unassembled WGS sequence"/>
</dbReference>
<protein>
    <recommendedName>
        <fullName evidence="5">CENP-V/GFA domain-containing protein</fullName>
    </recommendedName>
</protein>
<proteinExistence type="inferred from homology"/>
<dbReference type="PANTHER" id="PTHR33337">
    <property type="entry name" value="GFA DOMAIN-CONTAINING PROTEIN"/>
    <property type="match status" value="1"/>
</dbReference>
<dbReference type="SUPFAM" id="SSF51316">
    <property type="entry name" value="Mss4-like"/>
    <property type="match status" value="1"/>
</dbReference>
<keyword evidence="3" id="KW-0862">Zinc</keyword>
<dbReference type="GO" id="GO:0016846">
    <property type="term" value="F:carbon-sulfur lyase activity"/>
    <property type="evidence" value="ECO:0007669"/>
    <property type="project" value="InterPro"/>
</dbReference>
<dbReference type="PROSITE" id="PS51891">
    <property type="entry name" value="CENP_V_GFA"/>
    <property type="match status" value="1"/>
</dbReference>
<evidence type="ECO:0000313" key="7">
    <source>
        <dbReference type="Proteomes" id="UP001244295"/>
    </source>
</evidence>
<dbReference type="InterPro" id="IPR011057">
    <property type="entry name" value="Mss4-like_sf"/>
</dbReference>
<dbReference type="PANTHER" id="PTHR33337:SF40">
    <property type="entry name" value="CENP-V_GFA DOMAIN-CONTAINING PROTEIN-RELATED"/>
    <property type="match status" value="1"/>
</dbReference>
<name>A0AAW8DTW0_9BURK</name>
<evidence type="ECO:0000259" key="5">
    <source>
        <dbReference type="PROSITE" id="PS51891"/>
    </source>
</evidence>
<evidence type="ECO:0000313" key="6">
    <source>
        <dbReference type="EMBL" id="MDP9922666.1"/>
    </source>
</evidence>
<organism evidence="6 7">
    <name type="scientific">Variovorax boronicumulans</name>
    <dbReference type="NCBI Taxonomy" id="436515"/>
    <lineage>
        <taxon>Bacteria</taxon>
        <taxon>Pseudomonadati</taxon>
        <taxon>Pseudomonadota</taxon>
        <taxon>Betaproteobacteria</taxon>
        <taxon>Burkholderiales</taxon>
        <taxon>Comamonadaceae</taxon>
        <taxon>Variovorax</taxon>
    </lineage>
</organism>
<reference evidence="6" key="1">
    <citation type="submission" date="2023-07" db="EMBL/GenBank/DDBJ databases">
        <title>Sorghum-associated microbial communities from plants grown in Nebraska, USA.</title>
        <authorList>
            <person name="Schachtman D."/>
        </authorList>
    </citation>
    <scope>NUCLEOTIDE SEQUENCE</scope>
    <source>
        <strain evidence="6">DS2795</strain>
    </source>
</reference>
<keyword evidence="2" id="KW-0479">Metal-binding</keyword>
<dbReference type="InterPro" id="IPR006913">
    <property type="entry name" value="CENP-V/GFA"/>
</dbReference>
<dbReference type="GO" id="GO:0046872">
    <property type="term" value="F:metal ion binding"/>
    <property type="evidence" value="ECO:0007669"/>
    <property type="project" value="UniProtKB-KW"/>
</dbReference>
<keyword evidence="4" id="KW-0456">Lyase</keyword>
<accession>A0AAW8DTW0</accession>
<comment type="caution">
    <text evidence="6">The sequence shown here is derived from an EMBL/GenBank/DDBJ whole genome shotgun (WGS) entry which is preliminary data.</text>
</comment>
<evidence type="ECO:0000256" key="3">
    <source>
        <dbReference type="ARBA" id="ARBA00022833"/>
    </source>
</evidence>
<dbReference type="Pfam" id="PF04828">
    <property type="entry name" value="GFA"/>
    <property type="match status" value="1"/>
</dbReference>
<feature type="domain" description="CENP-V/GFA" evidence="5">
    <location>
        <begin position="10"/>
        <end position="128"/>
    </location>
</feature>
<gene>
    <name evidence="6" type="ORF">J2W25_001687</name>
</gene>
<dbReference type="RefSeq" id="WP_307636270.1">
    <property type="nucleotide sequence ID" value="NZ_JAUSRR010000003.1"/>
</dbReference>
<dbReference type="Gene3D" id="3.90.1590.10">
    <property type="entry name" value="glutathione-dependent formaldehyde- activating enzyme (gfa)"/>
    <property type="match status" value="1"/>
</dbReference>